<dbReference type="GeneTree" id="ENSGT00390000007246"/>
<organism evidence="1 2">
    <name type="scientific">Ciona intestinalis</name>
    <name type="common">Transparent sea squirt</name>
    <name type="synonym">Ascidia intestinalis</name>
    <dbReference type="NCBI Taxonomy" id="7719"/>
    <lineage>
        <taxon>Eukaryota</taxon>
        <taxon>Metazoa</taxon>
        <taxon>Chordata</taxon>
        <taxon>Tunicata</taxon>
        <taxon>Ascidiacea</taxon>
        <taxon>Phlebobranchia</taxon>
        <taxon>Cionidae</taxon>
        <taxon>Ciona</taxon>
    </lineage>
</organism>
<dbReference type="InParanoid" id="H2XS83"/>
<dbReference type="Ensembl" id="ENSCINT00000032774.1">
    <property type="protein sequence ID" value="ENSCINP00000032517.1"/>
    <property type="gene ID" value="ENSCING00000020281.1"/>
</dbReference>
<name>H2XS83_CIOIN</name>
<keyword evidence="2" id="KW-1185">Reference proteome</keyword>
<dbReference type="HOGENOM" id="CLU_082741_0_0_1"/>
<accession>H2XS83</accession>
<proteinExistence type="predicted"/>
<dbReference type="AlphaFoldDB" id="H2XS83"/>
<reference evidence="1" key="4">
    <citation type="submission" date="2025-09" db="UniProtKB">
        <authorList>
            <consortium name="Ensembl"/>
        </authorList>
    </citation>
    <scope>IDENTIFICATION</scope>
</reference>
<reference evidence="2" key="1">
    <citation type="journal article" date="2002" name="Science">
        <title>The draft genome of Ciona intestinalis: insights into chordate and vertebrate origins.</title>
        <authorList>
            <person name="Dehal P."/>
            <person name="Satou Y."/>
            <person name="Campbell R.K."/>
            <person name="Chapman J."/>
            <person name="Degnan B."/>
            <person name="De Tomaso A."/>
            <person name="Davidson B."/>
            <person name="Di Gregorio A."/>
            <person name="Gelpke M."/>
            <person name="Goodstein D.M."/>
            <person name="Harafuji N."/>
            <person name="Hastings K.E."/>
            <person name="Ho I."/>
            <person name="Hotta K."/>
            <person name="Huang W."/>
            <person name="Kawashima T."/>
            <person name="Lemaire P."/>
            <person name="Martinez D."/>
            <person name="Meinertzhagen I.A."/>
            <person name="Necula S."/>
            <person name="Nonaka M."/>
            <person name="Putnam N."/>
            <person name="Rash S."/>
            <person name="Saiga H."/>
            <person name="Satake M."/>
            <person name="Terry A."/>
            <person name="Yamada L."/>
            <person name="Wang H.G."/>
            <person name="Awazu S."/>
            <person name="Azumi K."/>
            <person name="Boore J."/>
            <person name="Branno M."/>
            <person name="Chin-Bow S."/>
            <person name="DeSantis R."/>
            <person name="Doyle S."/>
            <person name="Francino P."/>
            <person name="Keys D.N."/>
            <person name="Haga S."/>
            <person name="Hayashi H."/>
            <person name="Hino K."/>
            <person name="Imai K.S."/>
            <person name="Inaba K."/>
            <person name="Kano S."/>
            <person name="Kobayashi K."/>
            <person name="Kobayashi M."/>
            <person name="Lee B.I."/>
            <person name="Makabe K.W."/>
            <person name="Manohar C."/>
            <person name="Matassi G."/>
            <person name="Medina M."/>
            <person name="Mochizuki Y."/>
            <person name="Mount S."/>
            <person name="Morishita T."/>
            <person name="Miura S."/>
            <person name="Nakayama A."/>
            <person name="Nishizaka S."/>
            <person name="Nomoto H."/>
            <person name="Ohta F."/>
            <person name="Oishi K."/>
            <person name="Rigoutsos I."/>
            <person name="Sano M."/>
            <person name="Sasaki A."/>
            <person name="Sasakura Y."/>
            <person name="Shoguchi E."/>
            <person name="Shin-i T."/>
            <person name="Spagnuolo A."/>
            <person name="Stainier D."/>
            <person name="Suzuki M.M."/>
            <person name="Tassy O."/>
            <person name="Takatori N."/>
            <person name="Tokuoka M."/>
            <person name="Yagi K."/>
            <person name="Yoshizaki F."/>
            <person name="Wada S."/>
            <person name="Zhang C."/>
            <person name="Hyatt P.D."/>
            <person name="Larimer F."/>
            <person name="Detter C."/>
            <person name="Doggett N."/>
            <person name="Glavina T."/>
            <person name="Hawkins T."/>
            <person name="Richardson P."/>
            <person name="Lucas S."/>
            <person name="Kohara Y."/>
            <person name="Levine M."/>
            <person name="Satoh N."/>
            <person name="Rokhsar D.S."/>
        </authorList>
    </citation>
    <scope>NUCLEOTIDE SEQUENCE [LARGE SCALE GENOMIC DNA]</scope>
</reference>
<sequence>MVMGQALLGQIEAEHGIRAIYQEPWGPLSWEPGYLDTALNYLETSNSVISEECANTLLHCAGQQGSDCDTLVKVKEVINNLRERSLISSDETLTLNGAANKLLSCLKVNEEQDMNSFKQTAQDWVKERETLIEIESQILKEYSNERERVFQEMEIDDKAHLMAVERLGFWDLAKSEEADVSDQIFYLRKDYVEGAMYDLDILERYREICGSTKEPVILI</sequence>
<reference evidence="1" key="3">
    <citation type="submission" date="2025-08" db="UniProtKB">
        <authorList>
            <consortium name="Ensembl"/>
        </authorList>
    </citation>
    <scope>IDENTIFICATION</scope>
</reference>
<evidence type="ECO:0000313" key="1">
    <source>
        <dbReference type="Ensembl" id="ENSCINP00000032517.1"/>
    </source>
</evidence>
<dbReference type="Proteomes" id="UP000008144">
    <property type="component" value="Chromosome 11"/>
</dbReference>
<evidence type="ECO:0000313" key="2">
    <source>
        <dbReference type="Proteomes" id="UP000008144"/>
    </source>
</evidence>
<reference evidence="1" key="2">
    <citation type="journal article" date="2008" name="Genome Biol.">
        <title>Improved genome assembly and evidence-based global gene model set for the chordate Ciona intestinalis: new insight into intron and operon populations.</title>
        <authorList>
            <person name="Satou Y."/>
            <person name="Mineta K."/>
            <person name="Ogasawara M."/>
            <person name="Sasakura Y."/>
            <person name="Shoguchi E."/>
            <person name="Ueno K."/>
            <person name="Yamada L."/>
            <person name="Matsumoto J."/>
            <person name="Wasserscheid J."/>
            <person name="Dewar K."/>
            <person name="Wiley G.B."/>
            <person name="Macmil S.L."/>
            <person name="Roe B.A."/>
            <person name="Zeller R.W."/>
            <person name="Hastings K.E."/>
            <person name="Lemaire P."/>
            <person name="Lindquist E."/>
            <person name="Endo T."/>
            <person name="Hotta K."/>
            <person name="Inaba K."/>
        </authorList>
    </citation>
    <scope>NUCLEOTIDE SEQUENCE [LARGE SCALE GENOMIC DNA]</scope>
    <source>
        <strain evidence="1">wild type</strain>
    </source>
</reference>
<protein>
    <submittedName>
        <fullName evidence="1">Uncharacterized protein</fullName>
    </submittedName>
</protein>
<dbReference type="EMBL" id="EAAA01000680">
    <property type="status" value="NOT_ANNOTATED_CDS"/>
    <property type="molecule type" value="Genomic_DNA"/>
</dbReference>